<evidence type="ECO:0000256" key="7">
    <source>
        <dbReference type="ARBA" id="ARBA00022989"/>
    </source>
</evidence>
<comment type="function">
    <text evidence="1">Subunit of the oligosaccharyl transferase (OST) complex that catalyzes the initial transfer of a defined glycan (Glc(3)Man(9)GlcNAc(2) in eukaryotes) from the lipid carrier dolichol-pyrophosphate to an asparagine residue within an Asn-X-Ser/Thr consensus motif in nascent polypeptide chains, the first step in protein N-glycosylation. N-glycosylation occurs cotranslationally and the complex associates with the Sec61 complex at the channel-forming translocon complex that mediates protein translocation across the endoplasmic reticulum (ER). All subunits are required for a maximal enzyme activity.</text>
</comment>
<accession>A0A0D6R912</accession>
<comment type="similarity">
    <text evidence="3">Belongs to the OST3/OST6 family.</text>
</comment>
<evidence type="ECO:0000256" key="6">
    <source>
        <dbReference type="ARBA" id="ARBA00022824"/>
    </source>
</evidence>
<evidence type="ECO:0000256" key="9">
    <source>
        <dbReference type="SAM" id="Phobius"/>
    </source>
</evidence>
<keyword evidence="6" id="KW-0256">Endoplasmic reticulum</keyword>
<keyword evidence="5" id="KW-0732">Signal</keyword>
<proteinExistence type="inferred from homology"/>
<evidence type="ECO:0000313" key="10">
    <source>
        <dbReference type="EMBL" id="JAG99246.1"/>
    </source>
</evidence>
<dbReference type="PANTHER" id="PTHR12692:SF0">
    <property type="entry name" value="GH11935P"/>
    <property type="match status" value="1"/>
</dbReference>
<organism evidence="10">
    <name type="scientific">Araucaria cunninghamii</name>
    <name type="common">Hoop pine</name>
    <name type="synonym">Moreton Bay pine</name>
    <dbReference type="NCBI Taxonomy" id="56994"/>
    <lineage>
        <taxon>Eukaryota</taxon>
        <taxon>Viridiplantae</taxon>
        <taxon>Streptophyta</taxon>
        <taxon>Embryophyta</taxon>
        <taxon>Tracheophyta</taxon>
        <taxon>Spermatophyta</taxon>
        <taxon>Pinopsida</taxon>
        <taxon>Pinidae</taxon>
        <taxon>Conifers II</taxon>
        <taxon>Araucariales</taxon>
        <taxon>Araucariaceae</taxon>
        <taxon>Araucaria</taxon>
    </lineage>
</organism>
<feature type="transmembrane region" description="Helical" evidence="9">
    <location>
        <begin position="12"/>
        <end position="31"/>
    </location>
</feature>
<sequence>MAAAEEGDMRKISLLMVVVVVVLLLVGDAVGNKEKDAELVEELMSMQETAAGGVIHLDDASLQRYAGRAKGRSYSLVIFFDAEQMKDNADLRLGDLRQEFQLMASTFIKNNRGRPSGRKVFFCDMEFKESQASYSMMGVNSLPHIRHVGPGNAKLKESELMPQDGSARAAESMAAFVEAKTKLSVGAIERPPAVTRKQAVFIAAALLAAAPFVVKQIAAGNTPVHEPKMWLAGAVFVYFFSVSGAMYNIIRKMPLFMADRNDASKVVFFFQGSGMQLGAEGFAVGFLYTLVGLLLAFVTHVVPHVRSQNVQRLLMLVAMTLSFWAVKKVISLDNWKTGYAIHGFWPSAWN</sequence>
<feature type="transmembrane region" description="Helical" evidence="9">
    <location>
        <begin position="199"/>
        <end position="218"/>
    </location>
</feature>
<evidence type="ECO:0000256" key="3">
    <source>
        <dbReference type="ARBA" id="ARBA00009561"/>
    </source>
</evidence>
<evidence type="ECO:0000256" key="5">
    <source>
        <dbReference type="ARBA" id="ARBA00022729"/>
    </source>
</evidence>
<keyword evidence="7 9" id="KW-1133">Transmembrane helix</keyword>
<feature type="transmembrane region" description="Helical" evidence="9">
    <location>
        <begin position="282"/>
        <end position="303"/>
    </location>
</feature>
<keyword evidence="8 9" id="KW-0472">Membrane</keyword>
<feature type="transmembrane region" description="Helical" evidence="9">
    <location>
        <begin position="309"/>
        <end position="326"/>
    </location>
</feature>
<dbReference type="PANTHER" id="PTHR12692">
    <property type="entry name" value="DOLICHYL-DIPHOSPHOOLIGOSACCHARIDE--PROTEIN GLYCOSYLTRANSFERASE-RELATED"/>
    <property type="match status" value="1"/>
</dbReference>
<feature type="transmembrane region" description="Helical" evidence="9">
    <location>
        <begin position="230"/>
        <end position="250"/>
    </location>
</feature>
<comment type="subcellular location">
    <subcellularLocation>
        <location evidence="2">Endoplasmic reticulum membrane</location>
        <topology evidence="2">Multi-pass membrane protein</topology>
    </subcellularLocation>
</comment>
<dbReference type="InterPro" id="IPR021149">
    <property type="entry name" value="OligosaccharylTrfase_OST3/OST6"/>
</dbReference>
<protein>
    <recommendedName>
        <fullName evidence="11">Dolichyl-diphosphooligosaccharide--protein glycosyltransferase subunit 3B</fullName>
    </recommendedName>
</protein>
<reference evidence="10" key="1">
    <citation type="submission" date="2015-03" db="EMBL/GenBank/DDBJ databases">
        <title>A transcriptome of Araucaria cunninghamii, an australian fine timber species.</title>
        <authorList>
            <person name="Jing Yi C.J.Y."/>
            <person name="Yin San L.Y.S."/>
            <person name="Abdul Karim S.S."/>
            <person name="Wan Azmi N.N."/>
            <person name="Hercus R.R."/>
            <person name="Croft L.L."/>
        </authorList>
    </citation>
    <scope>NUCLEOTIDE SEQUENCE</scope>
    <source>
        <strain evidence="10">MI0301</strain>
        <tissue evidence="10">Leaf</tissue>
    </source>
</reference>
<dbReference type="EMBL" id="GCKF01004144">
    <property type="protein sequence ID" value="JAG99246.1"/>
    <property type="molecule type" value="Transcribed_RNA"/>
</dbReference>
<dbReference type="Gene3D" id="3.40.30.10">
    <property type="entry name" value="Glutaredoxin"/>
    <property type="match status" value="1"/>
</dbReference>
<evidence type="ECO:0000256" key="8">
    <source>
        <dbReference type="ARBA" id="ARBA00023136"/>
    </source>
</evidence>
<evidence type="ECO:0008006" key="11">
    <source>
        <dbReference type="Google" id="ProtNLM"/>
    </source>
</evidence>
<dbReference type="AlphaFoldDB" id="A0A0D6R912"/>
<dbReference type="GO" id="GO:0018279">
    <property type="term" value="P:protein N-linked glycosylation via asparagine"/>
    <property type="evidence" value="ECO:0007669"/>
    <property type="project" value="TreeGrafter"/>
</dbReference>
<evidence type="ECO:0000256" key="1">
    <source>
        <dbReference type="ARBA" id="ARBA00002791"/>
    </source>
</evidence>
<name>A0A0D6R912_ARACU</name>
<evidence type="ECO:0000256" key="4">
    <source>
        <dbReference type="ARBA" id="ARBA00022692"/>
    </source>
</evidence>
<evidence type="ECO:0000256" key="2">
    <source>
        <dbReference type="ARBA" id="ARBA00004477"/>
    </source>
</evidence>
<dbReference type="Pfam" id="PF04756">
    <property type="entry name" value="OST3_OST6"/>
    <property type="match status" value="1"/>
</dbReference>
<dbReference type="GO" id="GO:0008250">
    <property type="term" value="C:oligosaccharyltransferase complex"/>
    <property type="evidence" value="ECO:0007669"/>
    <property type="project" value="TreeGrafter"/>
</dbReference>
<keyword evidence="4 9" id="KW-0812">Transmembrane</keyword>